<dbReference type="GO" id="GO:0035243">
    <property type="term" value="F:protein-arginine omega-N symmetric methyltransferase activity"/>
    <property type="evidence" value="ECO:0007669"/>
    <property type="project" value="TreeGrafter"/>
</dbReference>
<dbReference type="SUPFAM" id="SSF53335">
    <property type="entry name" value="S-adenosyl-L-methionine-dependent methyltransferases"/>
    <property type="match status" value="1"/>
</dbReference>
<dbReference type="Pfam" id="PF02636">
    <property type="entry name" value="Methyltransf_28"/>
    <property type="match status" value="1"/>
</dbReference>
<protein>
    <submittedName>
        <fullName evidence="3">NADH dehydrogenase (Ubiquinone) complex I, assembly factor</fullName>
    </submittedName>
</protein>
<evidence type="ECO:0000313" key="4">
    <source>
        <dbReference type="Proteomes" id="UP000258927"/>
    </source>
</evidence>
<organism evidence="3 4">
    <name type="scientific">Maritalea myrionectae</name>
    <dbReference type="NCBI Taxonomy" id="454601"/>
    <lineage>
        <taxon>Bacteria</taxon>
        <taxon>Pseudomonadati</taxon>
        <taxon>Pseudomonadota</taxon>
        <taxon>Alphaproteobacteria</taxon>
        <taxon>Hyphomicrobiales</taxon>
        <taxon>Devosiaceae</taxon>
        <taxon>Maritalea</taxon>
    </lineage>
</organism>
<reference evidence="3 4" key="1">
    <citation type="submission" date="2017-05" db="EMBL/GenBank/DDBJ databases">
        <title>Genome Analysis of Maritalea myrionectae HL2708#5.</title>
        <authorList>
            <consortium name="Cotde Inc.-PKNU"/>
            <person name="Jang D."/>
            <person name="Oh H.-M."/>
        </authorList>
    </citation>
    <scope>NUCLEOTIDE SEQUENCE [LARGE SCALE GENOMIC DNA]</scope>
    <source>
        <strain evidence="3 4">HL2708#5</strain>
    </source>
</reference>
<dbReference type="Proteomes" id="UP000258927">
    <property type="component" value="Chromosome"/>
</dbReference>
<dbReference type="KEGG" id="mmyr:MXMO3_01270"/>
<dbReference type="GO" id="GO:0032259">
    <property type="term" value="P:methylation"/>
    <property type="evidence" value="ECO:0007669"/>
    <property type="project" value="UniProtKB-KW"/>
</dbReference>
<dbReference type="PANTHER" id="PTHR12049:SF7">
    <property type="entry name" value="PROTEIN ARGININE METHYLTRANSFERASE NDUFAF7, MITOCHONDRIAL"/>
    <property type="match status" value="1"/>
</dbReference>
<keyword evidence="2" id="KW-0808">Transferase</keyword>
<evidence type="ECO:0000256" key="1">
    <source>
        <dbReference type="ARBA" id="ARBA00022603"/>
    </source>
</evidence>
<name>A0A2R4MCN2_9HYPH</name>
<dbReference type="InterPro" id="IPR003788">
    <property type="entry name" value="NDUFAF7"/>
</dbReference>
<dbReference type="Gene3D" id="3.40.50.12710">
    <property type="match status" value="1"/>
</dbReference>
<proteinExistence type="predicted"/>
<dbReference type="InterPro" id="IPR038375">
    <property type="entry name" value="NDUFAF7_sf"/>
</dbReference>
<sequence length="362" mass="40316">MNDHLSLSDLINVQIKAQGPMSLSTYMNLCLTHPTLGYYRKADPLGRQGDFITAPEISQMFGEMLGVWVAQIWQQMDKPKKFTLAELGPGRGTLMADMVRIFQGVPDMMDALSIQLLETNPVLKQAQADAIKGTPLNWVEEIHQLADIDGPLIVVANEFFDALPIKQFQYTNGNWFERVIGLKDDDRVWGLSPTPMPTDAFPAKIAKPEENAIWEMAYPAQKNMEELGALVAEKSGAILAIDYGYAETQTGDTLQALEKHKMVDPLAHPGAADLTSHVDFEALSETLDRDKLNICPLISQKDFLKAMGIEMRAQAIMDHIPDARQKVENDLERLIGDKQMGQLFKVQAIGSKNMVPYPFEAS</sequence>
<gene>
    <name evidence="3" type="ORF">MXMO3_01270</name>
</gene>
<accession>A0A2R4MCN2</accession>
<keyword evidence="1" id="KW-0489">Methyltransferase</keyword>
<dbReference type="PANTHER" id="PTHR12049">
    <property type="entry name" value="PROTEIN ARGININE METHYLTRANSFERASE NDUFAF7, MITOCHONDRIAL"/>
    <property type="match status" value="1"/>
</dbReference>
<dbReference type="STRING" id="1122213.GCA_000423365_01526"/>
<dbReference type="AlphaFoldDB" id="A0A2R4MCN2"/>
<dbReference type="RefSeq" id="WP_117395310.1">
    <property type="nucleotide sequence ID" value="NZ_CP021330.1"/>
</dbReference>
<keyword evidence="3" id="KW-0830">Ubiquinone</keyword>
<evidence type="ECO:0000256" key="2">
    <source>
        <dbReference type="ARBA" id="ARBA00022679"/>
    </source>
</evidence>
<evidence type="ECO:0000313" key="3">
    <source>
        <dbReference type="EMBL" id="AVX03801.1"/>
    </source>
</evidence>
<dbReference type="EMBL" id="CP021330">
    <property type="protein sequence ID" value="AVX03801.1"/>
    <property type="molecule type" value="Genomic_DNA"/>
</dbReference>
<dbReference type="InterPro" id="IPR029063">
    <property type="entry name" value="SAM-dependent_MTases_sf"/>
</dbReference>
<keyword evidence="4" id="KW-1185">Reference proteome</keyword>